<evidence type="ECO:0000313" key="1">
    <source>
        <dbReference type="EMBL" id="AFH48228.1"/>
    </source>
</evidence>
<dbReference type="PANTHER" id="PTHR38657:SF1">
    <property type="entry name" value="SLR1343 PROTEIN"/>
    <property type="match status" value="1"/>
</dbReference>
<gene>
    <name evidence="1" type="ordered locus">IALB_0516</name>
</gene>
<dbReference type="InterPro" id="IPR036134">
    <property type="entry name" value="Crypto/Photolyase_FAD-like_sf"/>
</dbReference>
<dbReference type="Gene3D" id="1.10.10.1710">
    <property type="entry name" value="Deoxyribodipyrimidine photolyase-related"/>
    <property type="match status" value="1"/>
</dbReference>
<dbReference type="eggNOG" id="COG3046">
    <property type="taxonomic scope" value="Bacteria"/>
</dbReference>
<dbReference type="InterPro" id="IPR014729">
    <property type="entry name" value="Rossmann-like_a/b/a_fold"/>
</dbReference>
<protein>
    <submittedName>
        <fullName evidence="1">Deoxyribodipyrimidine photolyase-like protein</fullName>
    </submittedName>
</protein>
<dbReference type="PANTHER" id="PTHR38657">
    <property type="entry name" value="SLR1343 PROTEIN"/>
    <property type="match status" value="1"/>
</dbReference>
<dbReference type="STRING" id="945713.IALB_0516"/>
<proteinExistence type="predicted"/>
<dbReference type="OrthoDB" id="5288100at2"/>
<sequence>MNEITLIFPHQLFRNHPAIEKSRIIYLIEDPLFFKDVRYPLSYHKKKLVFHRASMKAYEKFLSDNGYEVVYINYSNFGNDVRSNYLSTIFNKVKVSSFYYADVTDFILEKRLQKISKSIDKVLVRYESPMFLTEEKFLKEFFSKQKSYLMASFYIEQRKRLNILIDNDKPTGGKWSFDEENRKKLPVDIRIPKIKFPEPSDFIIEAIEYVEKYFPNNPGNSLDFHYPVTFEQAEDWLNDFLDTRLKLFGDYEDAIDKNKIILFHSLLSPMLNSGLITPLQVINQTIKVAERKNIPLNSLEGFIRQIIGWREYIRAIYLLEGVKQRTTNYFGFHKKMPKAFYDANTGIEPIDNVIKKVFDNAYSHHIERLMILGNFMLLCEINPYEVYRWFMEMYIDAYDWVMVPNVYGMSQYADGGLICTKPYISSSNYIRKMSNFDKGDWCEIWDALFWRFIFKHKKIFEKNPRMSMMVVQLNKMDKAKLNRHLKIADSFLKKLFNNG</sequence>
<name>I0AGX1_IGNAJ</name>
<dbReference type="Pfam" id="PF04244">
    <property type="entry name" value="DPRP"/>
    <property type="match status" value="1"/>
</dbReference>
<reference evidence="1 2" key="1">
    <citation type="journal article" date="2012" name="Front. Microbiol.">
        <title>Complete genome of Ignavibacterium album, a metabolically versatile, flagellated, facultative anaerobe from the phylum Chlorobi.</title>
        <authorList>
            <person name="Liu Z."/>
            <person name="Frigaard N.-U."/>
            <person name="Vogl K."/>
            <person name="Iino T."/>
            <person name="Ohkuma M."/>
            <person name="Overmann J."/>
            <person name="Bryant D.A."/>
        </authorList>
    </citation>
    <scope>NUCLEOTIDE SEQUENCE [LARGE SCALE GENOMIC DNA]</scope>
    <source>
        <strain evidence="2">DSM 19864 / JCM 16511 / NBRC 101810 / Mat9-16</strain>
    </source>
</reference>
<organism evidence="1 2">
    <name type="scientific">Ignavibacterium album (strain DSM 19864 / JCM 16511 / NBRC 101810 / Mat9-16)</name>
    <dbReference type="NCBI Taxonomy" id="945713"/>
    <lineage>
        <taxon>Bacteria</taxon>
        <taxon>Pseudomonadati</taxon>
        <taxon>Ignavibacteriota</taxon>
        <taxon>Ignavibacteria</taxon>
        <taxon>Ignavibacteriales</taxon>
        <taxon>Ignavibacteriaceae</taxon>
        <taxon>Ignavibacterium</taxon>
    </lineage>
</organism>
<accession>I0AGX1</accession>
<dbReference type="PATRIC" id="fig|945713.3.peg.515"/>
<dbReference type="SUPFAM" id="SSF48173">
    <property type="entry name" value="Cryptochrome/photolyase FAD-binding domain"/>
    <property type="match status" value="1"/>
</dbReference>
<keyword evidence="2" id="KW-1185">Reference proteome</keyword>
<dbReference type="InterPro" id="IPR052551">
    <property type="entry name" value="UV-DNA_repair_photolyase"/>
</dbReference>
<keyword evidence="1" id="KW-0456">Lyase</keyword>
<dbReference type="GO" id="GO:0016829">
    <property type="term" value="F:lyase activity"/>
    <property type="evidence" value="ECO:0007669"/>
    <property type="project" value="UniProtKB-KW"/>
</dbReference>
<dbReference type="Gene3D" id="3.40.50.620">
    <property type="entry name" value="HUPs"/>
    <property type="match status" value="1"/>
</dbReference>
<dbReference type="KEGG" id="ial:IALB_0516"/>
<dbReference type="HOGENOM" id="CLU_031632_1_0_10"/>
<dbReference type="EMBL" id="CP003418">
    <property type="protein sequence ID" value="AFH48228.1"/>
    <property type="molecule type" value="Genomic_DNA"/>
</dbReference>
<dbReference type="InterPro" id="IPR007357">
    <property type="entry name" value="PhrB-like"/>
</dbReference>
<dbReference type="RefSeq" id="WP_014559386.1">
    <property type="nucleotide sequence ID" value="NC_017464.1"/>
</dbReference>
<dbReference type="Gene3D" id="1.25.40.80">
    <property type="match status" value="1"/>
</dbReference>
<dbReference type="AlphaFoldDB" id="I0AGX1"/>
<dbReference type="Gene3D" id="1.10.579.10">
    <property type="entry name" value="DNA Cyclobutane Dipyrimidine Photolyase, subunit A, domain 3"/>
    <property type="match status" value="1"/>
</dbReference>
<evidence type="ECO:0000313" key="2">
    <source>
        <dbReference type="Proteomes" id="UP000007394"/>
    </source>
</evidence>
<dbReference type="Proteomes" id="UP000007394">
    <property type="component" value="Chromosome"/>
</dbReference>